<evidence type="ECO:0000313" key="2">
    <source>
        <dbReference type="Proteomes" id="UP001153069"/>
    </source>
</evidence>
<dbReference type="SUPFAM" id="SSF69118">
    <property type="entry name" value="AhpD-like"/>
    <property type="match status" value="1"/>
</dbReference>
<dbReference type="Gene3D" id="1.20.1290.10">
    <property type="entry name" value="AhpD-like"/>
    <property type="match status" value="1"/>
</dbReference>
<gene>
    <name evidence="1" type="ORF">SEMRO_931_G221450.1</name>
</gene>
<keyword evidence="2" id="KW-1185">Reference proteome</keyword>
<reference evidence="1" key="1">
    <citation type="submission" date="2020-06" db="EMBL/GenBank/DDBJ databases">
        <authorList>
            <consortium name="Plant Systems Biology data submission"/>
        </authorList>
    </citation>
    <scope>NUCLEOTIDE SEQUENCE</scope>
    <source>
        <strain evidence="1">D6</strain>
    </source>
</reference>
<sequence length="391" mass="43314">MMKIKIPLSSATGTSQKTRASIKKLFPMGSVMSRGSSNPITLHSVDDDLFPRMWSFLAEVMIAEGELARSTKEAIAELVSKKNACPLCDAVHQLMGSAARNAESKRGCRREIDDERHAKALGLADKLVDTTLNDRQDELDLSLQQSARQDDVLTDIGRAEVALVVLLYFHLNRVISAILGEQMSPVLFQAKRPGRGPSIKHDSLKVKDLLKQVVNPLLKAGMSATHKPGIARPLFSSEDPNRLAELPDHLQRAALAGRDRANALYRLVMWTRNYKETMENEGILSMDVLQVLESPMNAPPSHLTPDKLAQWASSGVRRAVQHLSDETSQATATILLLVQFSPHSVFHHYQWKHLAKTLGGDQAKAMLIWWSLTCSLQQAQGLRNAVQKAGW</sequence>
<evidence type="ECO:0000313" key="1">
    <source>
        <dbReference type="EMBL" id="CAB9518392.1"/>
    </source>
</evidence>
<proteinExistence type="predicted"/>
<dbReference type="Proteomes" id="UP001153069">
    <property type="component" value="Unassembled WGS sequence"/>
</dbReference>
<dbReference type="InterPro" id="IPR029032">
    <property type="entry name" value="AhpD-like"/>
</dbReference>
<comment type="caution">
    <text evidence="1">The sequence shown here is derived from an EMBL/GenBank/DDBJ whole genome shotgun (WGS) entry which is preliminary data.</text>
</comment>
<name>A0A9N8EBL5_9STRA</name>
<dbReference type="AlphaFoldDB" id="A0A9N8EBL5"/>
<protein>
    <submittedName>
        <fullName evidence="1">Uncharacterized protein</fullName>
    </submittedName>
</protein>
<dbReference type="EMBL" id="CAICTM010000929">
    <property type="protein sequence ID" value="CAB9518392.1"/>
    <property type="molecule type" value="Genomic_DNA"/>
</dbReference>
<accession>A0A9N8EBL5</accession>
<organism evidence="1 2">
    <name type="scientific">Seminavis robusta</name>
    <dbReference type="NCBI Taxonomy" id="568900"/>
    <lineage>
        <taxon>Eukaryota</taxon>
        <taxon>Sar</taxon>
        <taxon>Stramenopiles</taxon>
        <taxon>Ochrophyta</taxon>
        <taxon>Bacillariophyta</taxon>
        <taxon>Bacillariophyceae</taxon>
        <taxon>Bacillariophycidae</taxon>
        <taxon>Naviculales</taxon>
        <taxon>Naviculaceae</taxon>
        <taxon>Seminavis</taxon>
    </lineage>
</organism>